<dbReference type="InterPro" id="IPR006201">
    <property type="entry name" value="Neur_channel"/>
</dbReference>
<feature type="domain" description="Neurotransmitter-gated ion-channel transmembrane" evidence="2">
    <location>
        <begin position="22"/>
        <end position="112"/>
    </location>
</feature>
<dbReference type="PANTHER" id="PTHR18945">
    <property type="entry name" value="NEUROTRANSMITTER GATED ION CHANNEL"/>
    <property type="match status" value="1"/>
</dbReference>
<feature type="transmembrane region" description="Helical" evidence="1">
    <location>
        <begin position="45"/>
        <end position="65"/>
    </location>
</feature>
<dbReference type="SUPFAM" id="SSF90112">
    <property type="entry name" value="Neurotransmitter-gated ion-channel transmembrane pore"/>
    <property type="match status" value="1"/>
</dbReference>
<gene>
    <name evidence="3" type="primary">Glrb-L5</name>
    <name evidence="3" type="ORF">Hamer_G008591</name>
</gene>
<dbReference type="CDD" id="cd19049">
    <property type="entry name" value="LGIC_TM_anion"/>
    <property type="match status" value="1"/>
</dbReference>
<dbReference type="GO" id="GO:0099095">
    <property type="term" value="F:ligand-gated monoatomic anion channel activity"/>
    <property type="evidence" value="ECO:0007669"/>
    <property type="project" value="UniProtKB-ARBA"/>
</dbReference>
<keyword evidence="1" id="KW-0812">Transmembrane</keyword>
<evidence type="ECO:0000313" key="3">
    <source>
        <dbReference type="EMBL" id="KAG7173069.1"/>
    </source>
</evidence>
<dbReference type="PRINTS" id="PR00253">
    <property type="entry name" value="GABAARECEPTR"/>
</dbReference>
<dbReference type="EMBL" id="JAHLQT010010178">
    <property type="protein sequence ID" value="KAG7173069.1"/>
    <property type="molecule type" value="Genomic_DNA"/>
</dbReference>
<comment type="caution">
    <text evidence="3">The sequence shown here is derived from an EMBL/GenBank/DDBJ whole genome shotgun (WGS) entry which is preliminary data.</text>
</comment>
<dbReference type="GO" id="GO:0004888">
    <property type="term" value="F:transmembrane signaling receptor activity"/>
    <property type="evidence" value="ECO:0007669"/>
    <property type="project" value="InterPro"/>
</dbReference>
<dbReference type="Pfam" id="PF02932">
    <property type="entry name" value="Neur_chan_memb"/>
    <property type="match status" value="1"/>
</dbReference>
<keyword evidence="4" id="KW-1185">Reference proteome</keyword>
<proteinExistence type="predicted"/>
<dbReference type="InterPro" id="IPR006029">
    <property type="entry name" value="Neurotrans-gated_channel_TM"/>
</dbReference>
<dbReference type="GO" id="GO:0005230">
    <property type="term" value="F:extracellular ligand-gated monoatomic ion channel activity"/>
    <property type="evidence" value="ECO:0007669"/>
    <property type="project" value="UniProtKB-ARBA"/>
</dbReference>
<organism evidence="3 4">
    <name type="scientific">Homarus americanus</name>
    <name type="common">American lobster</name>
    <dbReference type="NCBI Taxonomy" id="6706"/>
    <lineage>
        <taxon>Eukaryota</taxon>
        <taxon>Metazoa</taxon>
        <taxon>Ecdysozoa</taxon>
        <taxon>Arthropoda</taxon>
        <taxon>Crustacea</taxon>
        <taxon>Multicrustacea</taxon>
        <taxon>Malacostraca</taxon>
        <taxon>Eumalacostraca</taxon>
        <taxon>Eucarida</taxon>
        <taxon>Decapoda</taxon>
        <taxon>Pleocyemata</taxon>
        <taxon>Astacidea</taxon>
        <taxon>Nephropoidea</taxon>
        <taxon>Nephropidae</taxon>
        <taxon>Homarus</taxon>
    </lineage>
</organism>
<name>A0A8J5T506_HOMAM</name>
<sequence length="130" mass="15042">TYPYVQIRIDMTRKLSYHLMNTYIPSGLFVIVSWLTFLIPPHLVPGRMVLTITTLLTMVSTFNTVRQESPKVSYAKAIDMWMFCCIILGFLVLVEYTVVVRLILAPKTVKVLSHDPATQLEVRLYFIHHL</sequence>
<evidence type="ECO:0000313" key="4">
    <source>
        <dbReference type="Proteomes" id="UP000747542"/>
    </source>
</evidence>
<feature type="transmembrane region" description="Helical" evidence="1">
    <location>
        <begin position="20"/>
        <end position="39"/>
    </location>
</feature>
<dbReference type="InterPro" id="IPR036719">
    <property type="entry name" value="Neuro-gated_channel_TM_sf"/>
</dbReference>
<dbReference type="InterPro" id="IPR038050">
    <property type="entry name" value="Neuro_actylchol_rec"/>
</dbReference>
<dbReference type="Proteomes" id="UP000747542">
    <property type="component" value="Unassembled WGS sequence"/>
</dbReference>
<dbReference type="InterPro" id="IPR006028">
    <property type="entry name" value="GABAA/Glycine_rcpt"/>
</dbReference>
<dbReference type="GO" id="GO:0005254">
    <property type="term" value="F:chloride channel activity"/>
    <property type="evidence" value="ECO:0007669"/>
    <property type="project" value="UniProtKB-ARBA"/>
</dbReference>
<keyword evidence="1" id="KW-1133">Transmembrane helix</keyword>
<feature type="non-terminal residue" evidence="3">
    <location>
        <position position="130"/>
    </location>
</feature>
<keyword evidence="3" id="KW-0675">Receptor</keyword>
<dbReference type="AlphaFoldDB" id="A0A8J5T506"/>
<feature type="transmembrane region" description="Helical" evidence="1">
    <location>
        <begin position="77"/>
        <end position="104"/>
    </location>
</feature>
<evidence type="ECO:0000256" key="1">
    <source>
        <dbReference type="SAM" id="Phobius"/>
    </source>
</evidence>
<keyword evidence="1" id="KW-0472">Membrane</keyword>
<evidence type="ECO:0000259" key="2">
    <source>
        <dbReference type="Pfam" id="PF02932"/>
    </source>
</evidence>
<reference evidence="3" key="1">
    <citation type="journal article" date="2021" name="Sci. Adv.">
        <title>The American lobster genome reveals insights on longevity, neural, and immune adaptations.</title>
        <authorList>
            <person name="Polinski J.M."/>
            <person name="Zimin A.V."/>
            <person name="Clark K.F."/>
            <person name="Kohn A.B."/>
            <person name="Sadowski N."/>
            <person name="Timp W."/>
            <person name="Ptitsyn A."/>
            <person name="Khanna P."/>
            <person name="Romanova D.Y."/>
            <person name="Williams P."/>
            <person name="Greenwood S.J."/>
            <person name="Moroz L.L."/>
            <person name="Walt D.R."/>
            <person name="Bodnar A.G."/>
        </authorList>
    </citation>
    <scope>NUCLEOTIDE SEQUENCE</scope>
    <source>
        <strain evidence="3">GMGI-L3</strain>
    </source>
</reference>
<accession>A0A8J5T506</accession>
<dbReference type="Gene3D" id="1.20.58.390">
    <property type="entry name" value="Neurotransmitter-gated ion-channel transmembrane domain"/>
    <property type="match status" value="1"/>
</dbReference>
<protein>
    <submittedName>
        <fullName evidence="3">Glycine receptor subunit beta-like 5</fullName>
    </submittedName>
</protein>
<dbReference type="GO" id="GO:0016020">
    <property type="term" value="C:membrane"/>
    <property type="evidence" value="ECO:0007669"/>
    <property type="project" value="InterPro"/>
</dbReference>